<dbReference type="RefSeq" id="WP_016278545.1">
    <property type="nucleotide sequence ID" value="NZ_JANKBR010000024.1"/>
</dbReference>
<feature type="domain" description="ACT" evidence="1">
    <location>
        <begin position="1"/>
        <end position="141"/>
    </location>
</feature>
<dbReference type="EMBL" id="ASSP01000032">
    <property type="protein sequence ID" value="EOS08763.1"/>
    <property type="molecule type" value="Genomic_DNA"/>
</dbReference>
<accession>R9HXL6</accession>
<dbReference type="Gene3D" id="3.30.2130.10">
    <property type="entry name" value="VC0802-like"/>
    <property type="match status" value="1"/>
</dbReference>
<dbReference type="PANTHER" id="PTHR40099">
    <property type="entry name" value="ACETOLACTATE SYNTHASE, SMALL SUBUNIT"/>
    <property type="match status" value="1"/>
</dbReference>
<comment type="caution">
    <text evidence="2">The sequence shown here is derived from an EMBL/GenBank/DDBJ whole genome shotgun (WGS) entry which is preliminary data.</text>
</comment>
<keyword evidence="3" id="KW-1185">Reference proteome</keyword>
<dbReference type="InterPro" id="IPR045865">
    <property type="entry name" value="ACT-like_dom_sf"/>
</dbReference>
<name>R9HXL6_9BACT</name>
<sequence>MTIQQLSVFIENKSGTLQKVLNLLKEAGIQLIASTIADTVEYGIYRIICSEPKRAYETLKEAGISVALSDVFAITLDNQPGRAADAITIFSEAKIGITYLYSFLLGNKGILIFRTDNPDRAREVIILNNLSFVAEKDLSMLISEIE</sequence>
<dbReference type="HOGENOM" id="CLU_136790_2_1_10"/>
<dbReference type="OrthoDB" id="9790662at2"/>
<dbReference type="PANTHER" id="PTHR40099:SF1">
    <property type="entry name" value="ACETOLACTATE SYNTHASE, SMALL SUBUNIT"/>
    <property type="match status" value="1"/>
</dbReference>
<dbReference type="Proteomes" id="UP000014200">
    <property type="component" value="Unassembled WGS sequence"/>
</dbReference>
<dbReference type="PATRIC" id="fig|1235788.3.peg.4488"/>
<reference evidence="2 3" key="1">
    <citation type="submission" date="2013-04" db="EMBL/GenBank/DDBJ databases">
        <title>The Genome Sequence of Bacteroides massiliensis dnLKV3.</title>
        <authorList>
            <consortium name="The Broad Institute Genomics Platform"/>
            <consortium name="The Broad Institute Genome Sequencing Center for Infectious Disease"/>
            <person name="Earl A."/>
            <person name="Xavier R."/>
            <person name="Kuhn K."/>
            <person name="Stappenbeck T."/>
            <person name="Walker B."/>
            <person name="Young S."/>
            <person name="Zeng Q."/>
            <person name="Gargeya S."/>
            <person name="Fitzgerald M."/>
            <person name="Haas B."/>
            <person name="Abouelleil A."/>
            <person name="Allen A.W."/>
            <person name="Alvarado L."/>
            <person name="Arachchi H.M."/>
            <person name="Berlin A.M."/>
            <person name="Chapman S.B."/>
            <person name="Gainer-Dewar J."/>
            <person name="Goldberg J."/>
            <person name="Griggs A."/>
            <person name="Gujja S."/>
            <person name="Hansen M."/>
            <person name="Howarth C."/>
            <person name="Imamovic A."/>
            <person name="Ireland A."/>
            <person name="Larimer J."/>
            <person name="McCowan C."/>
            <person name="Murphy C."/>
            <person name="Pearson M."/>
            <person name="Poon T.W."/>
            <person name="Priest M."/>
            <person name="Roberts A."/>
            <person name="Saif S."/>
            <person name="Shea T."/>
            <person name="Sisk P."/>
            <person name="Sykes S."/>
            <person name="Wortman J."/>
            <person name="Nusbaum C."/>
            <person name="Birren B."/>
        </authorList>
    </citation>
    <scope>NUCLEOTIDE SEQUENCE [LARGE SCALE GENOMIC DNA]</scope>
    <source>
        <strain evidence="3">dnLKV3</strain>
    </source>
</reference>
<dbReference type="AlphaFoldDB" id="R9HXL6"/>
<organism evidence="2 3">
    <name type="scientific">Phocaeicola sartorii</name>
    <dbReference type="NCBI Taxonomy" id="671267"/>
    <lineage>
        <taxon>Bacteria</taxon>
        <taxon>Pseudomonadati</taxon>
        <taxon>Bacteroidota</taxon>
        <taxon>Bacteroidia</taxon>
        <taxon>Bacteroidales</taxon>
        <taxon>Bacteroidaceae</taxon>
        <taxon>Phocaeicola</taxon>
    </lineage>
</organism>
<dbReference type="SUPFAM" id="SSF55021">
    <property type="entry name" value="ACT-like"/>
    <property type="match status" value="2"/>
</dbReference>
<dbReference type="Pfam" id="PF19571">
    <property type="entry name" value="ACT_8"/>
    <property type="match status" value="1"/>
</dbReference>
<dbReference type="InterPro" id="IPR045739">
    <property type="entry name" value="ACT_dom_pair"/>
</dbReference>
<evidence type="ECO:0000313" key="2">
    <source>
        <dbReference type="EMBL" id="EOS08763.1"/>
    </source>
</evidence>
<evidence type="ECO:0000313" key="3">
    <source>
        <dbReference type="Proteomes" id="UP000014200"/>
    </source>
</evidence>
<gene>
    <name evidence="2" type="ORF">C802_04374</name>
</gene>
<proteinExistence type="predicted"/>
<evidence type="ECO:0000259" key="1">
    <source>
        <dbReference type="Pfam" id="PF19571"/>
    </source>
</evidence>
<dbReference type="STRING" id="1235788.C802_04374"/>
<protein>
    <recommendedName>
        <fullName evidence="1">ACT domain-containing protein</fullName>
    </recommendedName>
</protein>